<evidence type="ECO:0000313" key="4">
    <source>
        <dbReference type="Proteomes" id="UP000323410"/>
    </source>
</evidence>
<dbReference type="SUPFAM" id="SSF56176">
    <property type="entry name" value="FAD-binding/transporter-associated domain-like"/>
    <property type="match status" value="1"/>
</dbReference>
<dbReference type="InterPro" id="IPR007173">
    <property type="entry name" value="ALO_C"/>
</dbReference>
<dbReference type="GO" id="GO:0080049">
    <property type="term" value="F:L-gulono-1,4-lactone dehydrogenase activity"/>
    <property type="evidence" value="ECO:0007669"/>
    <property type="project" value="TreeGrafter"/>
</dbReference>
<dbReference type="PIRSF" id="PIRSF000136">
    <property type="entry name" value="LGO_GLO"/>
    <property type="match status" value="1"/>
</dbReference>
<evidence type="ECO:0000259" key="2">
    <source>
        <dbReference type="PROSITE" id="PS51387"/>
    </source>
</evidence>
<dbReference type="PANTHER" id="PTHR43762:SF1">
    <property type="entry name" value="D-ARABINONO-1,4-LACTONE OXIDASE"/>
    <property type="match status" value="1"/>
</dbReference>
<dbReference type="Gene3D" id="3.30.465.10">
    <property type="match status" value="1"/>
</dbReference>
<dbReference type="GO" id="GO:0071949">
    <property type="term" value="F:FAD binding"/>
    <property type="evidence" value="ECO:0007669"/>
    <property type="project" value="InterPro"/>
</dbReference>
<dbReference type="RefSeq" id="WP_148601009.1">
    <property type="nucleotide sequence ID" value="NZ_VSLD01000004.1"/>
</dbReference>
<accession>A0A5D0XQ34</accession>
<reference evidence="3 4" key="1">
    <citation type="submission" date="2019-08" db="EMBL/GenBank/DDBJ databases">
        <title>Genone of Arthrobacter echini P9.</title>
        <authorList>
            <person name="Bowman J.P."/>
        </authorList>
    </citation>
    <scope>NUCLEOTIDE SEQUENCE [LARGE SCALE GENOMIC DNA]</scope>
    <source>
        <strain evidence="3 4">P9</strain>
    </source>
</reference>
<comment type="caution">
    <text evidence="3">The sequence shown here is derived from an EMBL/GenBank/DDBJ whole genome shotgun (WGS) entry which is preliminary data.</text>
</comment>
<keyword evidence="1" id="KW-0560">Oxidoreductase</keyword>
<organism evidence="3 4">
    <name type="scientific">Arthrobacter echini</name>
    <dbReference type="NCBI Taxonomy" id="1529066"/>
    <lineage>
        <taxon>Bacteria</taxon>
        <taxon>Bacillati</taxon>
        <taxon>Actinomycetota</taxon>
        <taxon>Actinomycetes</taxon>
        <taxon>Micrococcales</taxon>
        <taxon>Micrococcaceae</taxon>
        <taxon>Arthrobacter</taxon>
    </lineage>
</organism>
<dbReference type="InterPro" id="IPR016169">
    <property type="entry name" value="FAD-bd_PCMH_sub2"/>
</dbReference>
<dbReference type="NCBIfam" id="TIGR01679">
    <property type="entry name" value="bact_FAD_ox"/>
    <property type="match status" value="1"/>
</dbReference>
<dbReference type="Gene3D" id="3.30.43.10">
    <property type="entry name" value="Uridine Diphospho-n-acetylenolpyruvylglucosamine Reductase, domain 2"/>
    <property type="match status" value="1"/>
</dbReference>
<dbReference type="GO" id="GO:0016020">
    <property type="term" value="C:membrane"/>
    <property type="evidence" value="ECO:0007669"/>
    <property type="project" value="InterPro"/>
</dbReference>
<feature type="domain" description="FAD-binding PCMH-type" evidence="2">
    <location>
        <begin position="21"/>
        <end position="191"/>
    </location>
</feature>
<dbReference type="PROSITE" id="PS51387">
    <property type="entry name" value="FAD_PCMH"/>
    <property type="match status" value="1"/>
</dbReference>
<dbReference type="InterPro" id="IPR016167">
    <property type="entry name" value="FAD-bd_PCMH_sub1"/>
</dbReference>
<dbReference type="InterPro" id="IPR006094">
    <property type="entry name" value="Oxid_FAD_bind_N"/>
</dbReference>
<dbReference type="GO" id="GO:0003885">
    <property type="term" value="F:D-arabinono-1,4-lactone oxidase activity"/>
    <property type="evidence" value="ECO:0007669"/>
    <property type="project" value="InterPro"/>
</dbReference>
<dbReference type="AlphaFoldDB" id="A0A5D0XQ34"/>
<dbReference type="Proteomes" id="UP000323410">
    <property type="component" value="Unassembled WGS sequence"/>
</dbReference>
<name>A0A5D0XQ34_9MICC</name>
<dbReference type="Gene3D" id="3.30.70.2520">
    <property type="match status" value="1"/>
</dbReference>
<dbReference type="OrthoDB" id="9800184at2"/>
<gene>
    <name evidence="3" type="ORF">FQ377_09390</name>
</gene>
<dbReference type="Pfam" id="PF04030">
    <property type="entry name" value="ALO"/>
    <property type="match status" value="1"/>
</dbReference>
<evidence type="ECO:0000313" key="3">
    <source>
        <dbReference type="EMBL" id="TYC98533.1"/>
    </source>
</evidence>
<dbReference type="Gene3D" id="1.10.45.10">
    <property type="entry name" value="Vanillyl-alcohol Oxidase, Chain A, domain 4"/>
    <property type="match status" value="1"/>
</dbReference>
<sequence length="442" mass="48227">MTASTSTSAATTTWQNWGRTVRAYPVRMVSPGSVDDVCAVVRSAAAEGRRIKVVGAGHSFSPIAEAEDVLMSLDRLNGLRHADRETRAVTFGAGTRLHEISALLEPLGLAMENLGDIDTQSIAGAISTGTHGTGLRFRGLAAQVTGALLVTGRGELVRVDADHSPELLPAVALGLGALGILVEVTIACVDAFDLCAVEKPEPLDAVLDSLHERASAVDHFEFFWFPHTRTALTKVNTRMPVGEGRRPLTSGRRWFDDTLMANGVFRVSCGIGRAVPSSVPWLNRAAERLTGDRSHSDASSKVFATRRTVRFREMEYAIPADQAAGALREVRNVIERERWHISFPVEVRFAAADELWLSAASGRETAYIAVHRVIGEDVGPYFRAVEAIMRARGGRPHWGKMHTREAADLAGQYPKLGDFRMLREELDPEGVFLNPYLRRVLG</sequence>
<dbReference type="Pfam" id="PF01565">
    <property type="entry name" value="FAD_binding_4"/>
    <property type="match status" value="1"/>
</dbReference>
<dbReference type="InterPro" id="IPR016171">
    <property type="entry name" value="Vanillyl_alc_oxidase_C-sub2"/>
</dbReference>
<dbReference type="EMBL" id="VSLD01000004">
    <property type="protein sequence ID" value="TYC98533.1"/>
    <property type="molecule type" value="Genomic_DNA"/>
</dbReference>
<dbReference type="InterPro" id="IPR036318">
    <property type="entry name" value="FAD-bd_PCMH-like_sf"/>
</dbReference>
<protein>
    <submittedName>
        <fullName evidence="3">FAD-binding protein</fullName>
    </submittedName>
</protein>
<evidence type="ECO:0000256" key="1">
    <source>
        <dbReference type="ARBA" id="ARBA00023002"/>
    </source>
</evidence>
<dbReference type="InterPro" id="IPR016166">
    <property type="entry name" value="FAD-bd_PCMH"/>
</dbReference>
<keyword evidence="4" id="KW-1185">Reference proteome</keyword>
<dbReference type="PANTHER" id="PTHR43762">
    <property type="entry name" value="L-GULONOLACTONE OXIDASE"/>
    <property type="match status" value="1"/>
</dbReference>
<proteinExistence type="predicted"/>
<dbReference type="InterPro" id="IPR010031">
    <property type="entry name" value="FAD_lactone_oxidase-like"/>
</dbReference>